<keyword evidence="6" id="KW-1185">Reference proteome</keyword>
<dbReference type="InterPro" id="IPR036423">
    <property type="entry name" value="SOD-like_Cu/Zn_dom_sf"/>
</dbReference>
<name>A0ABT4CQL9_9CLOT</name>
<dbReference type="InterPro" id="IPR001424">
    <property type="entry name" value="SOD_Cu_Zn_dom"/>
</dbReference>
<evidence type="ECO:0000256" key="2">
    <source>
        <dbReference type="ARBA" id="ARBA00024900"/>
    </source>
</evidence>
<comment type="function">
    <text evidence="2">Destroys radicals which are normally produced within the cells and which are toxic to biological systems. May play a role in favoring mycobacterial survival in phagocytes.</text>
</comment>
<keyword evidence="3" id="KW-0862">Zinc</keyword>
<comment type="cofactor">
    <cofactor evidence="3">
        <name>Cu cation</name>
        <dbReference type="ChEBI" id="CHEBI:23378"/>
    </cofactor>
    <text evidence="3">Binds 1 copper ion per subunit.</text>
</comment>
<dbReference type="EC" id="1.15.1.1" evidence="3"/>
<evidence type="ECO:0000313" key="6">
    <source>
        <dbReference type="Proteomes" id="UP001079657"/>
    </source>
</evidence>
<keyword evidence="3" id="KW-0186">Copper</keyword>
<gene>
    <name evidence="5" type="ORF">OXH55_07740</name>
</gene>
<dbReference type="PROSITE" id="PS00332">
    <property type="entry name" value="SOD_CU_ZN_2"/>
    <property type="match status" value="1"/>
</dbReference>
<comment type="similarity">
    <text evidence="1 3">Belongs to the Cu-Zn superoxide dismutase family.</text>
</comment>
<feature type="domain" description="Superoxide dismutase copper/zinc binding" evidence="4">
    <location>
        <begin position="49"/>
        <end position="181"/>
    </location>
</feature>
<dbReference type="RefSeq" id="WP_268049261.1">
    <property type="nucleotide sequence ID" value="NZ_JAPQES010000002.1"/>
</dbReference>
<accession>A0ABT4CQL9</accession>
<dbReference type="InterPro" id="IPR024134">
    <property type="entry name" value="SOD_Cu/Zn_/chaperone"/>
</dbReference>
<dbReference type="InterPro" id="IPR018152">
    <property type="entry name" value="SOD_Cu/Zn_BS"/>
</dbReference>
<dbReference type="Gene3D" id="2.60.40.200">
    <property type="entry name" value="Superoxide dismutase, copper/zinc binding domain"/>
    <property type="match status" value="1"/>
</dbReference>
<proteinExistence type="inferred from homology"/>
<keyword evidence="3" id="KW-0479">Metal-binding</keyword>
<dbReference type="PANTHER" id="PTHR10003">
    <property type="entry name" value="SUPEROXIDE DISMUTASE CU-ZN -RELATED"/>
    <property type="match status" value="1"/>
</dbReference>
<comment type="cofactor">
    <cofactor evidence="3">
        <name>Zn(2+)</name>
        <dbReference type="ChEBI" id="CHEBI:29105"/>
    </cofactor>
    <text evidence="3">Binds 1 zinc ion per subunit.</text>
</comment>
<evidence type="ECO:0000256" key="1">
    <source>
        <dbReference type="ARBA" id="ARBA00010457"/>
    </source>
</evidence>
<evidence type="ECO:0000259" key="4">
    <source>
        <dbReference type="Pfam" id="PF00080"/>
    </source>
</evidence>
<protein>
    <recommendedName>
        <fullName evidence="3">Superoxide dismutase [Cu-Zn]</fullName>
        <ecNumber evidence="3">1.15.1.1</ecNumber>
    </recommendedName>
</protein>
<dbReference type="Proteomes" id="UP001079657">
    <property type="component" value="Unassembled WGS sequence"/>
</dbReference>
<comment type="catalytic activity">
    <reaction evidence="3">
        <text>2 superoxide + 2 H(+) = H2O2 + O2</text>
        <dbReference type="Rhea" id="RHEA:20696"/>
        <dbReference type="ChEBI" id="CHEBI:15378"/>
        <dbReference type="ChEBI" id="CHEBI:15379"/>
        <dbReference type="ChEBI" id="CHEBI:16240"/>
        <dbReference type="ChEBI" id="CHEBI:18421"/>
        <dbReference type="EC" id="1.15.1.1"/>
    </reaction>
</comment>
<evidence type="ECO:0000313" key="5">
    <source>
        <dbReference type="EMBL" id="MCY6370526.1"/>
    </source>
</evidence>
<comment type="caution">
    <text evidence="5">The sequence shown here is derived from an EMBL/GenBank/DDBJ whole genome shotgun (WGS) entry which is preliminary data.</text>
</comment>
<dbReference type="SUPFAM" id="SSF49329">
    <property type="entry name" value="Cu,Zn superoxide dismutase-like"/>
    <property type="match status" value="1"/>
</dbReference>
<reference evidence="5" key="1">
    <citation type="submission" date="2022-12" db="EMBL/GenBank/DDBJ databases">
        <authorList>
            <person name="Wang J."/>
        </authorList>
    </citation>
    <scope>NUCLEOTIDE SEQUENCE</scope>
    <source>
        <strain evidence="5">HY-42-06</strain>
    </source>
</reference>
<organism evidence="5 6">
    <name type="scientific">Clostridium ganghwense</name>
    <dbReference type="NCBI Taxonomy" id="312089"/>
    <lineage>
        <taxon>Bacteria</taxon>
        <taxon>Bacillati</taxon>
        <taxon>Bacillota</taxon>
        <taxon>Clostridia</taxon>
        <taxon>Eubacteriales</taxon>
        <taxon>Clostridiaceae</taxon>
        <taxon>Clostridium</taxon>
    </lineage>
</organism>
<evidence type="ECO:0000256" key="3">
    <source>
        <dbReference type="RuleBase" id="RU000393"/>
    </source>
</evidence>
<sequence>MYFNCEFLPYYLYSCRIFHKKFCPKYNKNKPIYLAAALIKGGPLAPKIKGIVHFNSVPYGTEVYVCVNGLPDYKPAQNGSKSIGPFGFHLHEEGCCKIGDAANPFTCAKGHYNPTNQPHGNHAGDFPVLFSNNGLAQMCFFTNKFKVSEIIGKAVIIHENPDDFQSQPTGNSGKRLACGIVRACC</sequence>
<dbReference type="EMBL" id="JAPQES010000002">
    <property type="protein sequence ID" value="MCY6370526.1"/>
    <property type="molecule type" value="Genomic_DNA"/>
</dbReference>
<keyword evidence="3" id="KW-0560">Oxidoreductase</keyword>
<dbReference type="Pfam" id="PF00080">
    <property type="entry name" value="Sod_Cu"/>
    <property type="match status" value="1"/>
</dbReference>